<reference evidence="3 4" key="1">
    <citation type="submission" date="2020-08" db="EMBL/GenBank/DDBJ databases">
        <title>Genomic Encyclopedia of Type Strains, Phase IV (KMG-IV): sequencing the most valuable type-strain genomes for metagenomic binning, comparative biology and taxonomic classification.</title>
        <authorList>
            <person name="Goeker M."/>
        </authorList>
    </citation>
    <scope>NUCLEOTIDE SEQUENCE [LARGE SCALE GENOMIC DNA]</scope>
    <source>
        <strain evidence="3 4">DSM 102235</strain>
    </source>
</reference>
<sequence>MAEQLGVSSEALRSYENGAAAPMPDKVRRMAEVLRFPEHFFSASVQKNVSPHVFWRDLKSVTKASREAVDARVVFACEVFSTLEDYVEFPSLNLPSLKLPSHWSDISEYDIEAAAEACRLEWGLGEYPIPDITLAIENIGIPVLAPMIENRKQSGFAHWDEVSQRPFVGHNKRHTTAARARFNLAHELGHILLHQSVSDDDLENKDYFDHIEMQAHRFAGALLFPRTAFYREVRYASLSTFELLKRDWNIAITAQIVRAKQLGVIDENRATSLFVAAGREGYRSPQGEPYDDIVPVEEPRMLRRAVDAIEEAGEMHLEVLKHRIPLPEDEVRELVGRSFEPTVSNVVSFRKLF</sequence>
<evidence type="ECO:0000256" key="1">
    <source>
        <dbReference type="ARBA" id="ARBA00007227"/>
    </source>
</evidence>
<accession>A0A7W6DZX0</accession>
<dbReference type="Pfam" id="PF01381">
    <property type="entry name" value="HTH_3"/>
    <property type="match status" value="1"/>
</dbReference>
<dbReference type="PANTHER" id="PTHR43236:SF1">
    <property type="entry name" value="BLL7220 PROTEIN"/>
    <property type="match status" value="1"/>
</dbReference>
<comment type="caution">
    <text evidence="3">The sequence shown here is derived from an EMBL/GenBank/DDBJ whole genome shotgun (WGS) entry which is preliminary data.</text>
</comment>
<comment type="similarity">
    <text evidence="1">Belongs to the short-chain fatty acyl-CoA assimilation regulator (ScfR) family.</text>
</comment>
<feature type="domain" description="HTH cro/C1-type" evidence="2">
    <location>
        <begin position="1"/>
        <end position="41"/>
    </location>
</feature>
<dbReference type="InterPro" id="IPR010982">
    <property type="entry name" value="Lambda_DNA-bd_dom_sf"/>
</dbReference>
<keyword evidence="4" id="KW-1185">Reference proteome</keyword>
<dbReference type="AlphaFoldDB" id="A0A7W6DZX0"/>
<evidence type="ECO:0000313" key="4">
    <source>
        <dbReference type="Proteomes" id="UP000541426"/>
    </source>
</evidence>
<dbReference type="InterPro" id="IPR001387">
    <property type="entry name" value="Cro/C1-type_HTH"/>
</dbReference>
<proteinExistence type="inferred from homology"/>
<dbReference type="CDD" id="cd00093">
    <property type="entry name" value="HTH_XRE"/>
    <property type="match status" value="1"/>
</dbReference>
<dbReference type="InterPro" id="IPR052345">
    <property type="entry name" value="Rad_response_metalloprotease"/>
</dbReference>
<organism evidence="3 4">
    <name type="scientific">Sagittula marina</name>
    <dbReference type="NCBI Taxonomy" id="943940"/>
    <lineage>
        <taxon>Bacteria</taxon>
        <taxon>Pseudomonadati</taxon>
        <taxon>Pseudomonadota</taxon>
        <taxon>Alphaproteobacteria</taxon>
        <taxon>Rhodobacterales</taxon>
        <taxon>Roseobacteraceae</taxon>
        <taxon>Sagittula</taxon>
    </lineage>
</organism>
<dbReference type="Gene3D" id="1.10.10.2910">
    <property type="match status" value="1"/>
</dbReference>
<dbReference type="Proteomes" id="UP000541426">
    <property type="component" value="Unassembled WGS sequence"/>
</dbReference>
<dbReference type="PANTHER" id="PTHR43236">
    <property type="entry name" value="ANTITOXIN HIGA1"/>
    <property type="match status" value="1"/>
</dbReference>
<gene>
    <name evidence="3" type="ORF">GGQ68_004751</name>
</gene>
<evidence type="ECO:0000259" key="2">
    <source>
        <dbReference type="PROSITE" id="PS50943"/>
    </source>
</evidence>
<dbReference type="EMBL" id="JACIEJ010000021">
    <property type="protein sequence ID" value="MBB3988394.1"/>
    <property type="molecule type" value="Genomic_DNA"/>
</dbReference>
<dbReference type="SUPFAM" id="SSF47413">
    <property type="entry name" value="lambda repressor-like DNA-binding domains"/>
    <property type="match status" value="1"/>
</dbReference>
<name>A0A7W6DZX0_9RHOB</name>
<dbReference type="Pfam" id="PF06114">
    <property type="entry name" value="Peptidase_M78"/>
    <property type="match status" value="1"/>
</dbReference>
<dbReference type="InterPro" id="IPR010359">
    <property type="entry name" value="IrrE_HExxH"/>
</dbReference>
<dbReference type="PROSITE" id="PS50943">
    <property type="entry name" value="HTH_CROC1"/>
    <property type="match status" value="1"/>
</dbReference>
<dbReference type="GO" id="GO:0003677">
    <property type="term" value="F:DNA binding"/>
    <property type="evidence" value="ECO:0007669"/>
    <property type="project" value="InterPro"/>
</dbReference>
<evidence type="ECO:0000313" key="3">
    <source>
        <dbReference type="EMBL" id="MBB3988394.1"/>
    </source>
</evidence>
<protein>
    <submittedName>
        <fullName evidence="3">Zn-dependent peptidase ImmA (M78 family)</fullName>
    </submittedName>
</protein>
<dbReference type="Gene3D" id="1.10.260.40">
    <property type="entry name" value="lambda repressor-like DNA-binding domains"/>
    <property type="match status" value="1"/>
</dbReference>